<reference evidence="2 3" key="1">
    <citation type="submission" date="2011-08" db="EMBL/GenBank/DDBJ databases">
        <authorList>
            <person name="Weinstock G."/>
            <person name="Sodergren E."/>
            <person name="Clifton S."/>
            <person name="Fulton L."/>
            <person name="Fulton B."/>
            <person name="Courtney L."/>
            <person name="Fronick C."/>
            <person name="Harrison M."/>
            <person name="Strong C."/>
            <person name="Farmer C."/>
            <person name="Delahaunty K."/>
            <person name="Markovic C."/>
            <person name="Hall O."/>
            <person name="Minx P."/>
            <person name="Tomlinson C."/>
            <person name="Mitreva M."/>
            <person name="Hou S."/>
            <person name="Chen J."/>
            <person name="Wollam A."/>
            <person name="Pepin K.H."/>
            <person name="Johnson M."/>
            <person name="Bhonagiri V."/>
            <person name="Zhang X."/>
            <person name="Suruliraj S."/>
            <person name="Warren W."/>
            <person name="Chinwalla A."/>
            <person name="Mardis E.R."/>
            <person name="Wilson R.K."/>
        </authorList>
    </citation>
    <scope>NUCLEOTIDE SEQUENCE [LARGE SCALE GENOMIC DNA]</scope>
    <source>
        <strain evidence="2 3">F0432</strain>
    </source>
</reference>
<dbReference type="InterPro" id="IPR002474">
    <property type="entry name" value="CarbamoylP_synth_ssu_N"/>
</dbReference>
<dbReference type="EMBL" id="AGCM01000001">
    <property type="protein sequence ID" value="EHM56191.1"/>
    <property type="molecule type" value="Genomic_DNA"/>
</dbReference>
<dbReference type="InterPro" id="IPR036480">
    <property type="entry name" value="CarbP_synth_ssu_N_sf"/>
</dbReference>
<evidence type="ECO:0000313" key="2">
    <source>
        <dbReference type="EMBL" id="EHM56191.1"/>
    </source>
</evidence>
<dbReference type="HOGENOM" id="CLU_2680923_0_0_6"/>
<evidence type="ECO:0000259" key="1">
    <source>
        <dbReference type="SMART" id="SM01097"/>
    </source>
</evidence>
<gene>
    <name evidence="2" type="ORF">HMPREF9080_00012</name>
</gene>
<organism evidence="2 3">
    <name type="scientific">Cardiobacterium valvarum F0432</name>
    <dbReference type="NCBI Taxonomy" id="797473"/>
    <lineage>
        <taxon>Bacteria</taxon>
        <taxon>Pseudomonadati</taxon>
        <taxon>Pseudomonadota</taxon>
        <taxon>Gammaproteobacteria</taxon>
        <taxon>Cardiobacteriales</taxon>
        <taxon>Cardiobacteriaceae</taxon>
        <taxon>Cardiobacterium</taxon>
    </lineage>
</organism>
<sequence>MSWQYNSRVFAQTGAAAHADQRILALADGSIFQGRSIAATSSCYGEIVFNTAIAGYQEIFTAPSSLSKACPRLA</sequence>
<dbReference type="SMART" id="SM01097">
    <property type="entry name" value="CPSase_sm_chain"/>
    <property type="match status" value="1"/>
</dbReference>
<dbReference type="SUPFAM" id="SSF52021">
    <property type="entry name" value="Carbamoyl phosphate synthetase, small subunit N-terminal domain"/>
    <property type="match status" value="1"/>
</dbReference>
<dbReference type="AlphaFoldDB" id="G9ZB89"/>
<protein>
    <recommendedName>
        <fullName evidence="1">Carbamoyl-phosphate synthase small subunit N-terminal domain-containing protein</fullName>
    </recommendedName>
</protein>
<dbReference type="STRING" id="797473.HMPREF9080_00012"/>
<comment type="caution">
    <text evidence="2">The sequence shown here is derived from an EMBL/GenBank/DDBJ whole genome shotgun (WGS) entry which is preliminary data.</text>
</comment>
<feature type="domain" description="Carbamoyl-phosphate synthase small subunit N-terminal" evidence="1">
    <location>
        <begin position="20"/>
        <end position="74"/>
    </location>
</feature>
<name>G9ZB89_9GAMM</name>
<dbReference type="Proteomes" id="UP000004750">
    <property type="component" value="Unassembled WGS sequence"/>
</dbReference>
<dbReference type="Gene3D" id="3.50.30.20">
    <property type="entry name" value="Carbamoyl-phosphate synthase small subunit, N-terminal domain"/>
    <property type="match status" value="1"/>
</dbReference>
<proteinExistence type="predicted"/>
<accession>G9ZB89</accession>
<evidence type="ECO:0000313" key="3">
    <source>
        <dbReference type="Proteomes" id="UP000004750"/>
    </source>
</evidence>
<dbReference type="Pfam" id="PF00988">
    <property type="entry name" value="CPSase_sm_chain"/>
    <property type="match status" value="1"/>
</dbReference>